<feature type="domain" description="Ancillary SecYEG translocon subunit/Cell division coordinator CpoB TPR" evidence="9">
    <location>
        <begin position="15"/>
        <end position="208"/>
    </location>
</feature>
<dbReference type="GO" id="GO:0044877">
    <property type="term" value="F:protein-containing complex binding"/>
    <property type="evidence" value="ECO:0007669"/>
    <property type="project" value="InterPro"/>
</dbReference>
<dbReference type="GeneID" id="68841257"/>
<dbReference type="Proteomes" id="UP000178776">
    <property type="component" value="Chromosome"/>
</dbReference>
<evidence type="ECO:0000256" key="8">
    <source>
        <dbReference type="ARBA" id="ARBA00024235"/>
    </source>
</evidence>
<evidence type="ECO:0000313" key="11">
    <source>
        <dbReference type="Proteomes" id="UP000178776"/>
    </source>
</evidence>
<sequence length="209" mass="22362">MAFDLQEQEQIDSLKAFWQQWGKLIGGAVLAVSLGYLGYKAYGMYERGQSEKAATAYEAVDNAVAAKDIAKLKSAAQQLQGEYAGTLYASRAALVLAKAAFDKNDPALAASQLEWVLKNGKDEELQAIARLRLASLLLDQKKFDGAIGELNQAHPAAFDAEFLELKGDVFVAKGDSSGARDAYKAALAKMLGDSPSRQLAQTKLDALGG</sequence>
<dbReference type="PANTHER" id="PTHR38035:SF1">
    <property type="entry name" value="ANCILLARY SECYEG TRANSLOCON SUBUNIT"/>
    <property type="match status" value="1"/>
</dbReference>
<comment type="similarity">
    <text evidence="7">Belongs to the YfgM family.</text>
</comment>
<proteinExistence type="inferred from homology"/>
<dbReference type="KEGG" id="cvc:BKX93_08510"/>
<dbReference type="PIRSF" id="PIRSF006170">
    <property type="entry name" value="YfgM"/>
    <property type="match status" value="1"/>
</dbReference>
<dbReference type="AlphaFoldDB" id="A0A1D9LFF8"/>
<dbReference type="InterPro" id="IPR018704">
    <property type="entry name" value="SecYEG/CpoB_TPR"/>
</dbReference>
<evidence type="ECO:0000256" key="7">
    <source>
        <dbReference type="ARBA" id="ARBA00024197"/>
    </source>
</evidence>
<keyword evidence="6" id="KW-0143">Chaperone</keyword>
<evidence type="ECO:0000256" key="6">
    <source>
        <dbReference type="ARBA" id="ARBA00023186"/>
    </source>
</evidence>
<protein>
    <recommendedName>
        <fullName evidence="8">Ancillary SecYEG translocon subunit</fullName>
    </recommendedName>
</protein>
<keyword evidence="4" id="KW-1133">Transmembrane helix</keyword>
<evidence type="ECO:0000256" key="4">
    <source>
        <dbReference type="ARBA" id="ARBA00022989"/>
    </source>
</evidence>
<dbReference type="EMBL" id="CP017707">
    <property type="protein sequence ID" value="AOZ50029.1"/>
    <property type="molecule type" value="Genomic_DNA"/>
</dbReference>
<evidence type="ECO:0000256" key="2">
    <source>
        <dbReference type="ARBA" id="ARBA00022475"/>
    </source>
</evidence>
<dbReference type="Gene3D" id="1.25.40.10">
    <property type="entry name" value="Tetratricopeptide repeat domain"/>
    <property type="match status" value="1"/>
</dbReference>
<dbReference type="STRING" id="1108595.BKX93_08510"/>
<comment type="subcellular location">
    <subcellularLocation>
        <location evidence="1">Cell membrane</location>
        <topology evidence="1">Single-pass type II membrane protein</topology>
    </subcellularLocation>
</comment>
<evidence type="ECO:0000256" key="5">
    <source>
        <dbReference type="ARBA" id="ARBA00023136"/>
    </source>
</evidence>
<keyword evidence="5" id="KW-0472">Membrane</keyword>
<evidence type="ECO:0000256" key="1">
    <source>
        <dbReference type="ARBA" id="ARBA00004401"/>
    </source>
</evidence>
<dbReference type="InterPro" id="IPR011990">
    <property type="entry name" value="TPR-like_helical_dom_sf"/>
</dbReference>
<accession>A0A1D9LFF8</accession>
<name>A0A1D9LFF8_9NEIS</name>
<organism evidence="10 11">
    <name type="scientific">Chromobacterium vaccinii</name>
    <dbReference type="NCBI Taxonomy" id="1108595"/>
    <lineage>
        <taxon>Bacteria</taxon>
        <taxon>Pseudomonadati</taxon>
        <taxon>Pseudomonadota</taxon>
        <taxon>Betaproteobacteria</taxon>
        <taxon>Neisseriales</taxon>
        <taxon>Chromobacteriaceae</taxon>
        <taxon>Chromobacterium</taxon>
    </lineage>
</organism>
<keyword evidence="3" id="KW-0812">Transmembrane</keyword>
<dbReference type="GO" id="GO:0005886">
    <property type="term" value="C:plasma membrane"/>
    <property type="evidence" value="ECO:0007669"/>
    <property type="project" value="UniProtKB-SubCell"/>
</dbReference>
<dbReference type="Pfam" id="PF09976">
    <property type="entry name" value="TPR_21"/>
    <property type="match status" value="1"/>
</dbReference>
<reference evidence="10 11" key="1">
    <citation type="submission" date="2016-10" db="EMBL/GenBank/DDBJ databases">
        <title>Chromobacterium muskegensis sp. nov., an insecticidal bacterium isolated from Sphagnum bogs.</title>
        <authorList>
            <person name="Sparks M.E."/>
            <person name="Blackburn M.B."/>
            <person name="Gundersen-Rindal D.E."/>
            <person name="Mitchell A."/>
            <person name="Farrar R."/>
            <person name="Kuhar D."/>
        </authorList>
    </citation>
    <scope>NUCLEOTIDE SEQUENCE [LARGE SCALE GENOMIC DNA]</scope>
    <source>
        <strain evidence="10 11">21-1</strain>
    </source>
</reference>
<evidence type="ECO:0000259" key="9">
    <source>
        <dbReference type="Pfam" id="PF09976"/>
    </source>
</evidence>
<dbReference type="RefSeq" id="WP_046158350.1">
    <property type="nucleotide sequence ID" value="NZ_CP017707.1"/>
</dbReference>
<dbReference type="SUPFAM" id="SSF48452">
    <property type="entry name" value="TPR-like"/>
    <property type="match status" value="1"/>
</dbReference>
<evidence type="ECO:0000313" key="10">
    <source>
        <dbReference type="EMBL" id="AOZ50029.1"/>
    </source>
</evidence>
<gene>
    <name evidence="10" type="ORF">BKX93_08510</name>
</gene>
<dbReference type="PANTHER" id="PTHR38035">
    <property type="entry name" value="UPF0070 PROTEIN YFGM"/>
    <property type="match status" value="1"/>
</dbReference>
<keyword evidence="2" id="KW-1003">Cell membrane</keyword>
<dbReference type="InterPro" id="IPR026039">
    <property type="entry name" value="YfgM"/>
</dbReference>
<evidence type="ECO:0000256" key="3">
    <source>
        <dbReference type="ARBA" id="ARBA00022692"/>
    </source>
</evidence>